<evidence type="ECO:0000256" key="6">
    <source>
        <dbReference type="ARBA" id="ARBA00023242"/>
    </source>
</evidence>
<dbReference type="PROSITE" id="PS51179">
    <property type="entry name" value="POU_3"/>
    <property type="match status" value="1"/>
</dbReference>
<keyword evidence="3" id="KW-0238">DNA-binding</keyword>
<dbReference type="EMBL" id="JAHGAV010002271">
    <property type="protein sequence ID" value="KAG6921308.1"/>
    <property type="molecule type" value="Genomic_DNA"/>
</dbReference>
<dbReference type="AlphaFoldDB" id="A0A8T1RXI7"/>
<dbReference type="InterPro" id="IPR013847">
    <property type="entry name" value="POU"/>
</dbReference>
<evidence type="ECO:0000256" key="1">
    <source>
        <dbReference type="ARBA" id="ARBA00004123"/>
    </source>
</evidence>
<accession>A0A8T1RXI7</accession>
<protein>
    <submittedName>
        <fullName evidence="8">POU domain class 5 transcription factor 3</fullName>
    </submittedName>
</protein>
<dbReference type="Proteomes" id="UP000765507">
    <property type="component" value="Unassembled WGS sequence"/>
</dbReference>
<evidence type="ECO:0000256" key="5">
    <source>
        <dbReference type="ARBA" id="ARBA00023163"/>
    </source>
</evidence>
<dbReference type="Pfam" id="PF00157">
    <property type="entry name" value="Pou"/>
    <property type="match status" value="1"/>
</dbReference>
<evidence type="ECO:0000313" key="9">
    <source>
        <dbReference type="Proteomes" id="UP000765507"/>
    </source>
</evidence>
<dbReference type="PROSITE" id="PS00465">
    <property type="entry name" value="POU_2"/>
    <property type="match status" value="1"/>
</dbReference>
<evidence type="ECO:0000313" key="8">
    <source>
        <dbReference type="EMBL" id="KAG6921308.1"/>
    </source>
</evidence>
<keyword evidence="9" id="KW-1185">Reference proteome</keyword>
<keyword evidence="4" id="KW-0371">Homeobox</keyword>
<feature type="domain" description="POU-specific" evidence="7">
    <location>
        <begin position="1"/>
        <end position="43"/>
    </location>
</feature>
<dbReference type="PANTHER" id="PTHR11636">
    <property type="entry name" value="POU DOMAIN"/>
    <property type="match status" value="1"/>
</dbReference>
<feature type="non-terminal residue" evidence="8">
    <location>
        <position position="43"/>
    </location>
</feature>
<dbReference type="InterPro" id="IPR050255">
    <property type="entry name" value="POU_domain_TF"/>
</dbReference>
<comment type="subcellular location">
    <subcellularLocation>
        <location evidence="1">Nucleus</location>
    </subcellularLocation>
</comment>
<dbReference type="InterPro" id="IPR010982">
    <property type="entry name" value="Lambda_DNA-bd_dom_sf"/>
</dbReference>
<dbReference type="OrthoDB" id="6358449at2759"/>
<evidence type="ECO:0000256" key="3">
    <source>
        <dbReference type="ARBA" id="ARBA00023125"/>
    </source>
</evidence>
<dbReference type="Gene3D" id="1.10.260.40">
    <property type="entry name" value="lambda repressor-like DNA-binding domains"/>
    <property type="match status" value="1"/>
</dbReference>
<keyword evidence="2" id="KW-0805">Transcription regulation</keyword>
<name>A0A8T1RXI7_CHESE</name>
<keyword evidence="5" id="KW-0804">Transcription</keyword>
<dbReference type="GO" id="GO:0000978">
    <property type="term" value="F:RNA polymerase II cis-regulatory region sequence-specific DNA binding"/>
    <property type="evidence" value="ECO:0007669"/>
    <property type="project" value="TreeGrafter"/>
</dbReference>
<dbReference type="PRINTS" id="PR00028">
    <property type="entry name" value="POUDOMAIN"/>
</dbReference>
<dbReference type="PANTHER" id="PTHR11636:SF125">
    <property type="entry name" value="POU DOMAIN, CLASS 3, TRANSCRIPTION FACTOR 3"/>
    <property type="match status" value="1"/>
</dbReference>
<organism evidence="8 9">
    <name type="scientific">Chelydra serpentina</name>
    <name type="common">Snapping turtle</name>
    <name type="synonym">Testudo serpentina</name>
    <dbReference type="NCBI Taxonomy" id="8475"/>
    <lineage>
        <taxon>Eukaryota</taxon>
        <taxon>Metazoa</taxon>
        <taxon>Chordata</taxon>
        <taxon>Craniata</taxon>
        <taxon>Vertebrata</taxon>
        <taxon>Euteleostomi</taxon>
        <taxon>Archelosauria</taxon>
        <taxon>Testudinata</taxon>
        <taxon>Testudines</taxon>
        <taxon>Cryptodira</taxon>
        <taxon>Durocryptodira</taxon>
        <taxon>Americhelydia</taxon>
        <taxon>Chelydroidea</taxon>
        <taxon>Chelydridae</taxon>
        <taxon>Chelydra</taxon>
    </lineage>
</organism>
<dbReference type="SMART" id="SM00352">
    <property type="entry name" value="POU"/>
    <property type="match status" value="1"/>
</dbReference>
<evidence type="ECO:0000259" key="7">
    <source>
        <dbReference type="PROSITE" id="PS51179"/>
    </source>
</evidence>
<gene>
    <name evidence="8" type="ORF">G0U57_008554</name>
</gene>
<evidence type="ECO:0000256" key="2">
    <source>
        <dbReference type="ARBA" id="ARBA00023015"/>
    </source>
</evidence>
<dbReference type="GO" id="GO:0005634">
    <property type="term" value="C:nucleus"/>
    <property type="evidence" value="ECO:0007669"/>
    <property type="project" value="UniProtKB-SubCell"/>
</dbReference>
<sequence>FTQADVGLALGVLYGKMFSQTTICRFEALQLSFKNMCKLKPLL</sequence>
<dbReference type="GO" id="GO:0000981">
    <property type="term" value="F:DNA-binding transcription factor activity, RNA polymerase II-specific"/>
    <property type="evidence" value="ECO:0007669"/>
    <property type="project" value="TreeGrafter"/>
</dbReference>
<feature type="non-terminal residue" evidence="8">
    <location>
        <position position="1"/>
    </location>
</feature>
<evidence type="ECO:0000256" key="4">
    <source>
        <dbReference type="ARBA" id="ARBA00023155"/>
    </source>
</evidence>
<dbReference type="SUPFAM" id="SSF47413">
    <property type="entry name" value="lambda repressor-like DNA-binding domains"/>
    <property type="match status" value="1"/>
</dbReference>
<keyword evidence="6" id="KW-0539">Nucleus</keyword>
<comment type="caution">
    <text evidence="8">The sequence shown here is derived from an EMBL/GenBank/DDBJ whole genome shotgun (WGS) entry which is preliminary data.</text>
</comment>
<dbReference type="InterPro" id="IPR000327">
    <property type="entry name" value="POU_dom"/>
</dbReference>
<proteinExistence type="predicted"/>
<reference evidence="8 9" key="1">
    <citation type="journal article" date="2020" name="G3 (Bethesda)">
        <title>Draft Genome of the Common Snapping Turtle, Chelydra serpentina, a Model for Phenotypic Plasticity in Reptiles.</title>
        <authorList>
            <person name="Das D."/>
            <person name="Singh S.K."/>
            <person name="Bierstedt J."/>
            <person name="Erickson A."/>
            <person name="Galli G.L.J."/>
            <person name="Crossley D.A. 2nd"/>
            <person name="Rhen T."/>
        </authorList>
    </citation>
    <scope>NUCLEOTIDE SEQUENCE [LARGE SCALE GENOMIC DNA]</scope>
    <source>
        <strain evidence="8">KW</strain>
    </source>
</reference>